<evidence type="ECO:0000313" key="3">
    <source>
        <dbReference type="Proteomes" id="UP001596337"/>
    </source>
</evidence>
<dbReference type="RefSeq" id="WP_345391361.1">
    <property type="nucleotide sequence ID" value="NZ_BAABLA010000007.1"/>
</dbReference>
<reference evidence="3" key="1">
    <citation type="journal article" date="2019" name="Int. J. Syst. Evol. Microbiol.">
        <title>The Global Catalogue of Microorganisms (GCM) 10K type strain sequencing project: providing services to taxonomists for standard genome sequencing and annotation.</title>
        <authorList>
            <consortium name="The Broad Institute Genomics Platform"/>
            <consortium name="The Broad Institute Genome Sequencing Center for Infectious Disease"/>
            <person name="Wu L."/>
            <person name="Ma J."/>
        </authorList>
    </citation>
    <scope>NUCLEOTIDE SEQUENCE [LARGE SCALE GENOMIC DNA]</scope>
    <source>
        <strain evidence="3">KCTC 32255</strain>
    </source>
</reference>
<evidence type="ECO:0000313" key="2">
    <source>
        <dbReference type="EMBL" id="MFC6871564.1"/>
    </source>
</evidence>
<keyword evidence="3" id="KW-1185">Reference proteome</keyword>
<proteinExistence type="predicted"/>
<protein>
    <submittedName>
        <fullName evidence="2">Uncharacterized protein</fullName>
    </submittedName>
</protein>
<name>A0ABW2C9X4_9PSEU</name>
<accession>A0ABW2C9X4</accession>
<evidence type="ECO:0000256" key="1">
    <source>
        <dbReference type="SAM" id="MobiDB-lite"/>
    </source>
</evidence>
<dbReference type="EMBL" id="JBHSXX010000001">
    <property type="protein sequence ID" value="MFC6871564.1"/>
    <property type="molecule type" value="Genomic_DNA"/>
</dbReference>
<sequence>MGGSLEVREFLMRYDGAEAGRGPGGVPSQRSGGADTARVSDDQVRRARIAVASGSLGAQDCEQLLDMLGLIPDDDGVPPVQR</sequence>
<gene>
    <name evidence="2" type="ORF">ACFQGD_31035</name>
</gene>
<comment type="caution">
    <text evidence="2">The sequence shown here is derived from an EMBL/GenBank/DDBJ whole genome shotgun (WGS) entry which is preliminary data.</text>
</comment>
<dbReference type="Proteomes" id="UP001596337">
    <property type="component" value="Unassembled WGS sequence"/>
</dbReference>
<organism evidence="2 3">
    <name type="scientific">Haloechinothrix salitolerans</name>
    <dbReference type="NCBI Taxonomy" id="926830"/>
    <lineage>
        <taxon>Bacteria</taxon>
        <taxon>Bacillati</taxon>
        <taxon>Actinomycetota</taxon>
        <taxon>Actinomycetes</taxon>
        <taxon>Pseudonocardiales</taxon>
        <taxon>Pseudonocardiaceae</taxon>
        <taxon>Haloechinothrix</taxon>
    </lineage>
</organism>
<feature type="region of interest" description="Disordered" evidence="1">
    <location>
        <begin position="16"/>
        <end position="41"/>
    </location>
</feature>